<dbReference type="Proteomes" id="UP000295722">
    <property type="component" value="Unassembled WGS sequence"/>
</dbReference>
<dbReference type="AlphaFoldDB" id="A0A4R5MDR1"/>
<sequence>MKERVRRGARPAGTDAFVLAWALALALTFAVPCAHAQPPAAAQADSGVGADSSDLADLEDLPPATLERDVHLFVVQKDGSVQEHDDSTLRANTTAGVDAVAQRYVWFNKDIETITELSAQTVDPDGTVHEVAPSAIRDVQEPRSAGAPTFEDGVLRTVIFPGVQPGSRVRLVWAKRRAKALQAGTFSYFAEPPGEPVELQRLVFDLPADLPLHVDARGYTALAPVSANGRTRYAFEYRHGPDAPLEPGAVARVNWGARLMVTTVPDYAAFAARYREAAADPTASDPSIAAFARALTAGLDDPREKAARIYDWMRLNIRYVALFLGETAAAPHHAVDILRVRYGDCKDHVALFTALLAAVGIRAEAALLNLGPVYTLPSVPGYGVEAIDHAIAWLPELGLFADTSSGGVAFGYLPAGVMDRPALLVDDGVLVRTPATQPRERVARLEIDVAASGAAAYRYRVDDTGAGAEPERNTFRRATHQEAQQIALQRLRQTGLAGTARLSTSALDATGGPFAATVSGTLEHVVWPDGTTALPALSSFTGGIASQLDAWLAVPRRTQPWACVGGNFEELAQIVLPAFARVTDLPRDTSASALADGARLDYASHYVFDPASRTVQVTRRLSAQFGRQMCSPEQFAQMRDALVRMQRDTHAQIVVRAKRERTTGDERRGEAEGRPSVACAAVSCIGRGGPLGLLSRRASSPAPRRPA</sequence>
<evidence type="ECO:0000259" key="2">
    <source>
        <dbReference type="Pfam" id="PF01841"/>
    </source>
</evidence>
<protein>
    <submittedName>
        <fullName evidence="4">DUF3857 domain-containing protein</fullName>
    </submittedName>
</protein>
<name>A0A4R5MDR1_9BURK</name>
<dbReference type="Pfam" id="PF12969">
    <property type="entry name" value="DUF3857"/>
    <property type="match status" value="1"/>
</dbReference>
<dbReference type="EMBL" id="SMRP01000002">
    <property type="protein sequence ID" value="TDG25179.1"/>
    <property type="molecule type" value="Genomic_DNA"/>
</dbReference>
<accession>A0A4R5MDR1</accession>
<organism evidence="4 5">
    <name type="scientific">Paraburkholderia silviterrae</name>
    <dbReference type="NCBI Taxonomy" id="2528715"/>
    <lineage>
        <taxon>Bacteria</taxon>
        <taxon>Pseudomonadati</taxon>
        <taxon>Pseudomonadota</taxon>
        <taxon>Betaproteobacteria</taxon>
        <taxon>Burkholderiales</taxon>
        <taxon>Burkholderiaceae</taxon>
        <taxon>Paraburkholderia</taxon>
    </lineage>
</organism>
<feature type="domain" description="Transglutaminase-like" evidence="2">
    <location>
        <begin position="290"/>
        <end position="363"/>
    </location>
</feature>
<dbReference type="SUPFAM" id="SSF54001">
    <property type="entry name" value="Cysteine proteinases"/>
    <property type="match status" value="1"/>
</dbReference>
<dbReference type="Pfam" id="PF01841">
    <property type="entry name" value="Transglut_core"/>
    <property type="match status" value="1"/>
</dbReference>
<evidence type="ECO:0000259" key="3">
    <source>
        <dbReference type="Pfam" id="PF12969"/>
    </source>
</evidence>
<feature type="domain" description="DUF3857" evidence="3">
    <location>
        <begin position="77"/>
        <end position="241"/>
    </location>
</feature>
<evidence type="ECO:0000256" key="1">
    <source>
        <dbReference type="SAM" id="SignalP"/>
    </source>
</evidence>
<evidence type="ECO:0000313" key="5">
    <source>
        <dbReference type="Proteomes" id="UP000295722"/>
    </source>
</evidence>
<dbReference type="Gene3D" id="2.60.40.3140">
    <property type="match status" value="1"/>
</dbReference>
<gene>
    <name evidence="4" type="ORF">EYW47_04820</name>
</gene>
<proteinExistence type="predicted"/>
<dbReference type="InterPro" id="IPR002931">
    <property type="entry name" value="Transglutaminase-like"/>
</dbReference>
<feature type="chain" id="PRO_5020340149" evidence="1">
    <location>
        <begin position="37"/>
        <end position="707"/>
    </location>
</feature>
<keyword evidence="1" id="KW-0732">Signal</keyword>
<dbReference type="RefSeq" id="WP_133193745.1">
    <property type="nucleotide sequence ID" value="NZ_JBHUCW010000006.1"/>
</dbReference>
<keyword evidence="5" id="KW-1185">Reference proteome</keyword>
<dbReference type="OrthoDB" id="103430at2"/>
<evidence type="ECO:0000313" key="4">
    <source>
        <dbReference type="EMBL" id="TDG25179.1"/>
    </source>
</evidence>
<dbReference type="InterPro" id="IPR024618">
    <property type="entry name" value="DUF3857"/>
</dbReference>
<comment type="caution">
    <text evidence="4">The sequence shown here is derived from an EMBL/GenBank/DDBJ whole genome shotgun (WGS) entry which is preliminary data.</text>
</comment>
<dbReference type="InterPro" id="IPR038765">
    <property type="entry name" value="Papain-like_cys_pep_sf"/>
</dbReference>
<feature type="signal peptide" evidence="1">
    <location>
        <begin position="1"/>
        <end position="36"/>
    </location>
</feature>
<reference evidence="4 5" key="1">
    <citation type="submission" date="2019-03" db="EMBL/GenBank/DDBJ databases">
        <title>Paraburkholderia sp. 4M-K11, isolated from subtropical forest soil.</title>
        <authorList>
            <person name="Gao Z.-H."/>
            <person name="Qiu L.-H."/>
        </authorList>
    </citation>
    <scope>NUCLEOTIDE SEQUENCE [LARGE SCALE GENOMIC DNA]</scope>
    <source>
        <strain evidence="4 5">4M-K11</strain>
    </source>
</reference>
<dbReference type="Gene3D" id="3.10.620.30">
    <property type="match status" value="1"/>
</dbReference>